<proteinExistence type="inferred from homology"/>
<gene>
    <name evidence="8" type="ORF">CD943_04900</name>
</gene>
<dbReference type="InterPro" id="IPR025657">
    <property type="entry name" value="RadC_JAB"/>
</dbReference>
<dbReference type="Proteomes" id="UP000197024">
    <property type="component" value="Chromosome"/>
</dbReference>
<dbReference type="AlphaFoldDB" id="A0A1Z3M1V5"/>
<evidence type="ECO:0000256" key="3">
    <source>
        <dbReference type="ARBA" id="ARBA00022801"/>
    </source>
</evidence>
<dbReference type="NCBIfam" id="TIGR00608">
    <property type="entry name" value="radc"/>
    <property type="match status" value="1"/>
</dbReference>
<dbReference type="InterPro" id="IPR001405">
    <property type="entry name" value="UPF0758"/>
</dbReference>
<evidence type="ECO:0000313" key="9">
    <source>
        <dbReference type="Proteomes" id="UP000197024"/>
    </source>
</evidence>
<dbReference type="PROSITE" id="PS50249">
    <property type="entry name" value="MPN"/>
    <property type="match status" value="1"/>
</dbReference>
<dbReference type="CDD" id="cd08071">
    <property type="entry name" value="MPN_DUF2466"/>
    <property type="match status" value="1"/>
</dbReference>
<dbReference type="NCBIfam" id="NF000642">
    <property type="entry name" value="PRK00024.1"/>
    <property type="match status" value="1"/>
</dbReference>
<keyword evidence="4" id="KW-0862">Zinc</keyword>
<protein>
    <recommendedName>
        <fullName evidence="7">MPN domain-containing protein</fullName>
    </recommendedName>
</protein>
<name>A0A1Z3M1V5_BREDI</name>
<dbReference type="GO" id="GO:0046872">
    <property type="term" value="F:metal ion binding"/>
    <property type="evidence" value="ECO:0007669"/>
    <property type="project" value="UniProtKB-KW"/>
</dbReference>
<dbReference type="RefSeq" id="WP_088411934.1">
    <property type="nucleotide sequence ID" value="NZ_CP021995.1"/>
</dbReference>
<dbReference type="Pfam" id="PF04002">
    <property type="entry name" value="RadC"/>
    <property type="match status" value="1"/>
</dbReference>
<evidence type="ECO:0000259" key="7">
    <source>
        <dbReference type="PROSITE" id="PS50249"/>
    </source>
</evidence>
<dbReference type="GO" id="GO:0008237">
    <property type="term" value="F:metallopeptidase activity"/>
    <property type="evidence" value="ECO:0007669"/>
    <property type="project" value="UniProtKB-KW"/>
</dbReference>
<comment type="similarity">
    <text evidence="6">Belongs to the UPF0758 family.</text>
</comment>
<evidence type="ECO:0000313" key="8">
    <source>
        <dbReference type="EMBL" id="ASD28440.1"/>
    </source>
</evidence>
<dbReference type="PANTHER" id="PTHR30471:SF3">
    <property type="entry name" value="UPF0758 PROTEIN YEES-RELATED"/>
    <property type="match status" value="1"/>
</dbReference>
<feature type="domain" description="MPN" evidence="7">
    <location>
        <begin position="103"/>
        <end position="225"/>
    </location>
</feature>
<keyword evidence="2" id="KW-0479">Metal-binding</keyword>
<dbReference type="SUPFAM" id="SSF102712">
    <property type="entry name" value="JAB1/MPN domain"/>
    <property type="match status" value="1"/>
</dbReference>
<dbReference type="GO" id="GO:0006508">
    <property type="term" value="P:proteolysis"/>
    <property type="evidence" value="ECO:0007669"/>
    <property type="project" value="UniProtKB-KW"/>
</dbReference>
<dbReference type="PANTHER" id="PTHR30471">
    <property type="entry name" value="DNA REPAIR PROTEIN RADC"/>
    <property type="match status" value="1"/>
</dbReference>
<keyword evidence="5" id="KW-0482">Metalloprotease</keyword>
<dbReference type="InterPro" id="IPR037518">
    <property type="entry name" value="MPN"/>
</dbReference>
<keyword evidence="1" id="KW-0645">Protease</keyword>
<sequence>MRPLPDLEPAIAAVGRSPDTRSLANLDDRALLALLLGRSMRQTSIPAVDALFDRFGDIAAIASADVPELARASGLEPGALTDLKLLRVLSERLVRAEASRRPVITSWTALLAYVRVALAEEPREQFRALFLDKRNRLLSDELVAHGTIDHAPVYPREVVRRALEVSAASIILVHNHPSGDPEPSRADIEMTRKIVDAAKVFDIQVHDHLVVGRDGTASLRTLGHFR</sequence>
<evidence type="ECO:0000256" key="5">
    <source>
        <dbReference type="ARBA" id="ARBA00023049"/>
    </source>
</evidence>
<organism evidence="8 9">
    <name type="scientific">Brevundimonas diminuta</name>
    <name type="common">Pseudomonas diminuta</name>
    <dbReference type="NCBI Taxonomy" id="293"/>
    <lineage>
        <taxon>Bacteria</taxon>
        <taxon>Pseudomonadati</taxon>
        <taxon>Pseudomonadota</taxon>
        <taxon>Alphaproteobacteria</taxon>
        <taxon>Caulobacterales</taxon>
        <taxon>Caulobacteraceae</taxon>
        <taxon>Brevundimonas</taxon>
    </lineage>
</organism>
<dbReference type="InterPro" id="IPR020891">
    <property type="entry name" value="UPF0758_CS"/>
</dbReference>
<evidence type="ECO:0000256" key="1">
    <source>
        <dbReference type="ARBA" id="ARBA00022670"/>
    </source>
</evidence>
<evidence type="ECO:0000256" key="2">
    <source>
        <dbReference type="ARBA" id="ARBA00022723"/>
    </source>
</evidence>
<reference evidence="8 9" key="2">
    <citation type="submission" date="2017-06" db="EMBL/GenBank/DDBJ databases">
        <authorList>
            <person name="Kim H.J."/>
            <person name="Triplett B.A."/>
        </authorList>
    </citation>
    <scope>NUCLEOTIDE SEQUENCE [LARGE SCALE GENOMIC DNA]</scope>
    <source>
        <strain evidence="8 9">BZC3</strain>
    </source>
</reference>
<keyword evidence="3" id="KW-0378">Hydrolase</keyword>
<dbReference type="PROSITE" id="PS01302">
    <property type="entry name" value="UPF0758"/>
    <property type="match status" value="1"/>
</dbReference>
<dbReference type="Gene3D" id="3.40.140.10">
    <property type="entry name" value="Cytidine Deaminase, domain 2"/>
    <property type="match status" value="1"/>
</dbReference>
<evidence type="ECO:0000256" key="6">
    <source>
        <dbReference type="RuleBase" id="RU003797"/>
    </source>
</evidence>
<dbReference type="EMBL" id="CP021995">
    <property type="protein sequence ID" value="ASD28440.1"/>
    <property type="molecule type" value="Genomic_DNA"/>
</dbReference>
<evidence type="ECO:0000256" key="4">
    <source>
        <dbReference type="ARBA" id="ARBA00022833"/>
    </source>
</evidence>
<reference evidence="8 9" key="1">
    <citation type="submission" date="2017-06" db="EMBL/GenBank/DDBJ databases">
        <title>Biodegradation of gentamicin by bacterial consortia AMQD4 in synthetic medium and raw gentamicin sewage.</title>
        <authorList>
            <person name="Chang H."/>
            <person name="Feng Y."/>
            <person name="Li Z."/>
            <person name="Xue J."/>
            <person name="Cheng D."/>
        </authorList>
    </citation>
    <scope>NUCLEOTIDE SEQUENCE [LARGE SCALE GENOMIC DNA]</scope>
    <source>
        <strain evidence="8 9">BZC3</strain>
    </source>
</reference>
<accession>A0A1Z3M1V5</accession>